<evidence type="ECO:0000313" key="5">
    <source>
        <dbReference type="Proteomes" id="UP000515860"/>
    </source>
</evidence>
<keyword evidence="2" id="KW-0472">Membrane</keyword>
<dbReference type="Pfam" id="PF02397">
    <property type="entry name" value="Bac_transf"/>
    <property type="match status" value="1"/>
</dbReference>
<accession>A0A7G9GDA9</accession>
<keyword evidence="4" id="KW-0808">Transferase</keyword>
<name>A0A7G9GDA9_9FIRM</name>
<evidence type="ECO:0000313" key="4">
    <source>
        <dbReference type="EMBL" id="QNM08791.1"/>
    </source>
</evidence>
<dbReference type="KEGG" id="whj:H9Q79_00270"/>
<protein>
    <submittedName>
        <fullName evidence="4">Sugar transferase</fullName>
    </submittedName>
</protein>
<sequence length="231" mass="26830">MLRKWEQLPEFMKCEEVKNYYIILDHRKRSLLLKRAFDIMAAIILVILLGIPMLLIAVLIKIDSKGPVFFRQERVTSYGKTFRIHKFRTMVNNADQMGLTVTVDGDFRITKVGEKLRGYRLDELPQLFDVLSGDMSFVGTRPETTKYVEKYTKEMYATLLLPAGITSEASIRYKNEAKLLSAVENVDMVYMTEVMPNKMKYNLMSIQRFSLISDMATMMRTIFAVLGKEYE</sequence>
<dbReference type="Proteomes" id="UP000515860">
    <property type="component" value="Chromosome"/>
</dbReference>
<gene>
    <name evidence="4" type="ORF">H9Q79_00270</name>
</gene>
<evidence type="ECO:0000256" key="2">
    <source>
        <dbReference type="SAM" id="Phobius"/>
    </source>
</evidence>
<reference evidence="4 5" key="1">
    <citation type="submission" date="2020-08" db="EMBL/GenBank/DDBJ databases">
        <authorList>
            <person name="Liu C."/>
            <person name="Sun Q."/>
        </authorList>
    </citation>
    <scope>NUCLEOTIDE SEQUENCE [LARGE SCALE GENOMIC DNA]</scope>
    <source>
        <strain evidence="4 5">NSJ-29</strain>
    </source>
</reference>
<feature type="domain" description="Bacterial sugar transferase" evidence="3">
    <location>
        <begin position="34"/>
        <end position="226"/>
    </location>
</feature>
<dbReference type="GO" id="GO:0016780">
    <property type="term" value="F:phosphotransferase activity, for other substituted phosphate groups"/>
    <property type="evidence" value="ECO:0007669"/>
    <property type="project" value="TreeGrafter"/>
</dbReference>
<dbReference type="EMBL" id="CP060635">
    <property type="protein sequence ID" value="QNM08791.1"/>
    <property type="molecule type" value="Genomic_DNA"/>
</dbReference>
<evidence type="ECO:0000259" key="3">
    <source>
        <dbReference type="Pfam" id="PF02397"/>
    </source>
</evidence>
<feature type="transmembrane region" description="Helical" evidence="2">
    <location>
        <begin position="36"/>
        <end position="60"/>
    </location>
</feature>
<keyword evidence="2" id="KW-0812">Transmembrane</keyword>
<dbReference type="InterPro" id="IPR003362">
    <property type="entry name" value="Bact_transf"/>
</dbReference>
<dbReference type="AlphaFoldDB" id="A0A7G9GDA9"/>
<organism evidence="4 5">
    <name type="scientific">Wansuia hejianensis</name>
    <dbReference type="NCBI Taxonomy" id="2763667"/>
    <lineage>
        <taxon>Bacteria</taxon>
        <taxon>Bacillati</taxon>
        <taxon>Bacillota</taxon>
        <taxon>Clostridia</taxon>
        <taxon>Lachnospirales</taxon>
        <taxon>Lachnospiraceae</taxon>
        <taxon>Wansuia</taxon>
    </lineage>
</organism>
<comment type="similarity">
    <text evidence="1">Belongs to the bacterial sugar transferase family.</text>
</comment>
<dbReference type="RefSeq" id="WP_249328935.1">
    <property type="nucleotide sequence ID" value="NZ_CP060635.1"/>
</dbReference>
<keyword evidence="2" id="KW-1133">Transmembrane helix</keyword>
<dbReference type="PANTHER" id="PTHR30576">
    <property type="entry name" value="COLANIC BIOSYNTHESIS UDP-GLUCOSE LIPID CARRIER TRANSFERASE"/>
    <property type="match status" value="1"/>
</dbReference>
<dbReference type="PANTHER" id="PTHR30576:SF0">
    <property type="entry name" value="UNDECAPRENYL-PHOSPHATE N-ACETYLGALACTOSAMINYL 1-PHOSPHATE TRANSFERASE-RELATED"/>
    <property type="match status" value="1"/>
</dbReference>
<keyword evidence="5" id="KW-1185">Reference proteome</keyword>
<evidence type="ECO:0000256" key="1">
    <source>
        <dbReference type="ARBA" id="ARBA00006464"/>
    </source>
</evidence>
<proteinExistence type="inferred from homology"/>